<gene>
    <name evidence="1" type="ORF">GB927_028525</name>
</gene>
<keyword evidence="2" id="KW-1185">Reference proteome</keyword>
<comment type="caution">
    <text evidence="1">The sequence shown here is derived from an EMBL/GenBank/DDBJ whole genome shotgun (WGS) entry which is preliminary data.</text>
</comment>
<proteinExistence type="predicted"/>
<protein>
    <recommendedName>
        <fullName evidence="3">HNH endonuclease</fullName>
    </recommendedName>
</protein>
<dbReference type="EMBL" id="WHSB02000016">
    <property type="protein sequence ID" value="MCQ4634011.1"/>
    <property type="molecule type" value="Genomic_DNA"/>
</dbReference>
<sequence>MSLSDDVKSIVCSDCDSPFVESVSNFAAWEYRVLFDRLLEDPTFSPEQRLQEFSRGRALAVSKAMVRAAQKHGVPYDIKRLKCNGQNKVLVKIGRIVILQEPMAFLFGDRPKAAAYKTEISRYSGVVTQLELDLGDRPSSLLDWSDGILAVLLHGASGARFGERDCELGALMLAIPDAAYENWILRIDLHDIAMFGNQPIDDSKAFRQENVQEDRVVVKRKLKKHKTRSHG</sequence>
<name>A0ABT1RFP5_9HYPH</name>
<evidence type="ECO:0000313" key="2">
    <source>
        <dbReference type="Proteomes" id="UP000996601"/>
    </source>
</evidence>
<reference evidence="1" key="1">
    <citation type="submission" date="2021-07" db="EMBL/GenBank/DDBJ databases">
        <title>Shinella sp. nov., a novel member of the genus Shinella from water.</title>
        <authorList>
            <person name="Deng Y."/>
        </authorList>
    </citation>
    <scope>NUCLEOTIDE SEQUENCE</scope>
    <source>
        <strain evidence="1">CPCC 100929</strain>
    </source>
</reference>
<evidence type="ECO:0000313" key="1">
    <source>
        <dbReference type="EMBL" id="MCQ4634011.1"/>
    </source>
</evidence>
<evidence type="ECO:0008006" key="3">
    <source>
        <dbReference type="Google" id="ProtNLM"/>
    </source>
</evidence>
<accession>A0ABT1RFP5</accession>
<dbReference type="Proteomes" id="UP000996601">
    <property type="component" value="Unassembled WGS sequence"/>
</dbReference>
<organism evidence="1 2">
    <name type="scientific">Shinella lacus</name>
    <dbReference type="NCBI Taxonomy" id="2654216"/>
    <lineage>
        <taxon>Bacteria</taxon>
        <taxon>Pseudomonadati</taxon>
        <taxon>Pseudomonadota</taxon>
        <taxon>Alphaproteobacteria</taxon>
        <taxon>Hyphomicrobiales</taxon>
        <taxon>Rhizobiaceae</taxon>
        <taxon>Shinella</taxon>
    </lineage>
</organism>